<dbReference type="Pfam" id="PF12728">
    <property type="entry name" value="HTH_17"/>
    <property type="match status" value="1"/>
</dbReference>
<organism evidence="2 3">
    <name type="scientific">Kineococcus glutinatus</name>
    <dbReference type="NCBI Taxonomy" id="1070872"/>
    <lineage>
        <taxon>Bacteria</taxon>
        <taxon>Bacillati</taxon>
        <taxon>Actinomycetota</taxon>
        <taxon>Actinomycetes</taxon>
        <taxon>Kineosporiales</taxon>
        <taxon>Kineosporiaceae</taxon>
        <taxon>Kineococcus</taxon>
    </lineage>
</organism>
<dbReference type="Gene3D" id="1.10.10.10">
    <property type="entry name" value="Winged helix-like DNA-binding domain superfamily/Winged helix DNA-binding domain"/>
    <property type="match status" value="1"/>
</dbReference>
<protein>
    <recommendedName>
        <fullName evidence="1">Helix-turn-helix domain-containing protein</fullName>
    </recommendedName>
</protein>
<dbReference type="RefSeq" id="WP_345710228.1">
    <property type="nucleotide sequence ID" value="NZ_BAABIL010000001.1"/>
</dbReference>
<evidence type="ECO:0000259" key="1">
    <source>
        <dbReference type="Pfam" id="PF12728"/>
    </source>
</evidence>
<keyword evidence="3" id="KW-1185">Reference proteome</keyword>
<dbReference type="Proteomes" id="UP001501195">
    <property type="component" value="Unassembled WGS sequence"/>
</dbReference>
<reference evidence="3" key="1">
    <citation type="journal article" date="2019" name="Int. J. Syst. Evol. Microbiol.">
        <title>The Global Catalogue of Microorganisms (GCM) 10K type strain sequencing project: providing services to taxonomists for standard genome sequencing and annotation.</title>
        <authorList>
            <consortium name="The Broad Institute Genomics Platform"/>
            <consortium name="The Broad Institute Genome Sequencing Center for Infectious Disease"/>
            <person name="Wu L."/>
            <person name="Ma J."/>
        </authorList>
    </citation>
    <scope>NUCLEOTIDE SEQUENCE [LARGE SCALE GENOMIC DNA]</scope>
    <source>
        <strain evidence="3">JCM 18126</strain>
    </source>
</reference>
<sequence length="62" mass="7023">MTTTSAPEAFVAGEQAADLLGKDVRWLRNNAERLAIPRYKIGNQYRYRLSEVAAWLEGQAVR</sequence>
<dbReference type="InterPro" id="IPR009061">
    <property type="entry name" value="DNA-bd_dom_put_sf"/>
</dbReference>
<feature type="domain" description="Helix-turn-helix" evidence="1">
    <location>
        <begin position="14"/>
        <end position="59"/>
    </location>
</feature>
<dbReference type="SUPFAM" id="SSF46955">
    <property type="entry name" value="Putative DNA-binding domain"/>
    <property type="match status" value="1"/>
</dbReference>
<dbReference type="InterPro" id="IPR041657">
    <property type="entry name" value="HTH_17"/>
</dbReference>
<comment type="caution">
    <text evidence="2">The sequence shown here is derived from an EMBL/GenBank/DDBJ whole genome shotgun (WGS) entry which is preliminary data.</text>
</comment>
<evidence type="ECO:0000313" key="3">
    <source>
        <dbReference type="Proteomes" id="UP001501195"/>
    </source>
</evidence>
<dbReference type="EMBL" id="BAABIL010000001">
    <property type="protein sequence ID" value="GAA4960489.1"/>
    <property type="molecule type" value="Genomic_DNA"/>
</dbReference>
<gene>
    <name evidence="2" type="ORF">GCM10023225_00020</name>
</gene>
<evidence type="ECO:0000313" key="2">
    <source>
        <dbReference type="EMBL" id="GAA4960489.1"/>
    </source>
</evidence>
<accession>A0ABP9H2T9</accession>
<proteinExistence type="predicted"/>
<dbReference type="InterPro" id="IPR036388">
    <property type="entry name" value="WH-like_DNA-bd_sf"/>
</dbReference>
<name>A0ABP9H2T9_9ACTN</name>